<keyword evidence="3" id="KW-1185">Reference proteome</keyword>
<dbReference type="KEGG" id="ago:AGOS_ADR247W"/>
<evidence type="ECO:0000256" key="1">
    <source>
        <dbReference type="SAM" id="Phobius"/>
    </source>
</evidence>
<dbReference type="GO" id="GO:0006696">
    <property type="term" value="P:ergosterol biosynthetic process"/>
    <property type="evidence" value="ECO:0007669"/>
    <property type="project" value="EnsemblFungi"/>
</dbReference>
<dbReference type="InParanoid" id="Q759M9"/>
<dbReference type="GeneID" id="4620505"/>
<dbReference type="AlphaFoldDB" id="Q759M9"/>
<dbReference type="Proteomes" id="UP000000591">
    <property type="component" value="Chromosome IV"/>
</dbReference>
<name>Q759M9_EREGS</name>
<keyword evidence="1" id="KW-0472">Membrane</keyword>
<evidence type="ECO:0000313" key="2">
    <source>
        <dbReference type="EMBL" id="AAS52167.1"/>
    </source>
</evidence>
<gene>
    <name evidence="2" type="ORF">AGOS_ADR247W</name>
</gene>
<keyword evidence="1" id="KW-0812">Transmembrane</keyword>
<organism evidence="2 3">
    <name type="scientific">Eremothecium gossypii (strain ATCC 10895 / CBS 109.51 / FGSC 9923 / NRRL Y-1056)</name>
    <name type="common">Yeast</name>
    <name type="synonym">Ashbya gossypii</name>
    <dbReference type="NCBI Taxonomy" id="284811"/>
    <lineage>
        <taxon>Eukaryota</taxon>
        <taxon>Fungi</taxon>
        <taxon>Dikarya</taxon>
        <taxon>Ascomycota</taxon>
        <taxon>Saccharomycotina</taxon>
        <taxon>Saccharomycetes</taxon>
        <taxon>Saccharomycetales</taxon>
        <taxon>Saccharomycetaceae</taxon>
        <taxon>Eremothecium</taxon>
    </lineage>
</organism>
<sequence>MDGVARLFWKCDAVLLQWIRDVKFLRTYTADDTGARITLFLCVMGLFALVNELYITVEMSFVQKETYEELRQRKLEEALKTHRMVLDDSYHGKEYLDEKTGLVIEEFENREKFFAKPVHVAHVYVESRVLDSSAGERPIFDAFTYHIEFSPEEYESERRPEFGAALRVLRRRLYHLFKDSDTYRELAAKRQLQFTVSNGVRVYNSLGETLTADFDDVQLCFLKMETGDTIRCDYIV</sequence>
<accession>Q759M9</accession>
<dbReference type="OrthoDB" id="4041975at2759"/>
<dbReference type="GO" id="GO:0007005">
    <property type="term" value="P:mitochondrion organization"/>
    <property type="evidence" value="ECO:0007669"/>
    <property type="project" value="EnsemblFungi"/>
</dbReference>
<protein>
    <submittedName>
        <fullName evidence="2">ADR247Wp</fullName>
    </submittedName>
</protein>
<dbReference type="RefSeq" id="NP_984343.1">
    <property type="nucleotide sequence ID" value="NM_209696.1"/>
</dbReference>
<dbReference type="EMBL" id="AE016817">
    <property type="protein sequence ID" value="AAS52167.1"/>
    <property type="molecule type" value="Genomic_DNA"/>
</dbReference>
<dbReference type="HOGENOM" id="CLU_101860_0_0_1"/>
<dbReference type="eggNOG" id="ENOG502QRC6">
    <property type="taxonomic scope" value="Eukaryota"/>
</dbReference>
<reference evidence="2 3" key="1">
    <citation type="journal article" date="2004" name="Science">
        <title>The Ashbya gossypii genome as a tool for mapping the ancient Saccharomyces cerevisiae genome.</title>
        <authorList>
            <person name="Dietrich F.S."/>
            <person name="Voegeli S."/>
            <person name="Brachat S."/>
            <person name="Lerch A."/>
            <person name="Gates K."/>
            <person name="Steiner S."/>
            <person name="Mohr C."/>
            <person name="Pohlmann R."/>
            <person name="Luedi P."/>
            <person name="Choi S."/>
            <person name="Wing R.A."/>
            <person name="Flavier A."/>
            <person name="Gaffney T.D."/>
            <person name="Philippsen P."/>
        </authorList>
    </citation>
    <scope>NUCLEOTIDE SEQUENCE [LARGE SCALE GENOMIC DNA]</scope>
    <source>
        <strain evidence="3">ATCC 10895 / CBS 109.51 / FGSC 9923 / NRRL Y-1056</strain>
    </source>
</reference>
<dbReference type="FunCoup" id="Q759M9">
    <property type="interactions" value="61"/>
</dbReference>
<keyword evidence="1" id="KW-1133">Transmembrane helix</keyword>
<reference evidence="3" key="2">
    <citation type="journal article" date="2013" name="G3 (Bethesda)">
        <title>Genomes of Ashbya fungi isolated from insects reveal four mating-type loci, numerous translocations, lack of transposons, and distinct gene duplications.</title>
        <authorList>
            <person name="Dietrich F.S."/>
            <person name="Voegeli S."/>
            <person name="Kuo S."/>
            <person name="Philippsen P."/>
        </authorList>
    </citation>
    <scope>GENOME REANNOTATION</scope>
    <source>
        <strain evidence="3">ATCC 10895 / CBS 109.51 / FGSC 9923 / NRRL Y-1056</strain>
    </source>
</reference>
<dbReference type="OMA" id="FEDRDKF"/>
<proteinExistence type="predicted"/>
<evidence type="ECO:0000313" key="3">
    <source>
        <dbReference type="Proteomes" id="UP000000591"/>
    </source>
</evidence>
<dbReference type="GO" id="GO:0006879">
    <property type="term" value="P:intracellular iron ion homeostasis"/>
    <property type="evidence" value="ECO:0007669"/>
    <property type="project" value="EnsemblFungi"/>
</dbReference>
<feature type="transmembrane region" description="Helical" evidence="1">
    <location>
        <begin position="37"/>
        <end position="57"/>
    </location>
</feature>